<dbReference type="SMART" id="SM00777">
    <property type="entry name" value="Mad3_BUB1_I"/>
    <property type="match status" value="1"/>
</dbReference>
<feature type="binding site" evidence="6">
    <location>
        <position position="892"/>
    </location>
    <ligand>
        <name>ATP</name>
        <dbReference type="ChEBI" id="CHEBI:30616"/>
    </ligand>
</feature>
<feature type="compositionally biased region" description="Low complexity" evidence="7">
    <location>
        <begin position="730"/>
        <end position="745"/>
    </location>
</feature>
<dbReference type="InterPro" id="IPR008271">
    <property type="entry name" value="Ser/Thr_kinase_AS"/>
</dbReference>
<comment type="caution">
    <text evidence="10">The sequence shown here is derived from an EMBL/GenBank/DDBJ whole genome shotgun (WGS) entry which is preliminary data.</text>
</comment>
<evidence type="ECO:0000256" key="7">
    <source>
        <dbReference type="SAM" id="MobiDB-lite"/>
    </source>
</evidence>
<dbReference type="Gene3D" id="3.30.200.20">
    <property type="entry name" value="Phosphorylase Kinase, domain 1"/>
    <property type="match status" value="1"/>
</dbReference>
<dbReference type="GO" id="GO:0007094">
    <property type="term" value="P:mitotic spindle assembly checkpoint signaling"/>
    <property type="evidence" value="ECO:0007669"/>
    <property type="project" value="TreeGrafter"/>
</dbReference>
<evidence type="ECO:0000313" key="11">
    <source>
        <dbReference type="Proteomes" id="UP001055712"/>
    </source>
</evidence>
<evidence type="ECO:0008006" key="12">
    <source>
        <dbReference type="Google" id="ProtNLM"/>
    </source>
</evidence>
<dbReference type="OrthoDB" id="20524at2759"/>
<dbReference type="PANTHER" id="PTHR22974:SF21">
    <property type="entry name" value="DUAL SPECIFICITY PROTEIN KINASE TTK"/>
    <property type="match status" value="1"/>
</dbReference>
<feature type="compositionally biased region" description="Polar residues" evidence="7">
    <location>
        <begin position="364"/>
        <end position="375"/>
    </location>
</feature>
<feature type="compositionally biased region" description="Basic and acidic residues" evidence="7">
    <location>
        <begin position="552"/>
        <end position="565"/>
    </location>
</feature>
<feature type="compositionally biased region" description="Low complexity" evidence="7">
    <location>
        <begin position="1214"/>
        <end position="1240"/>
    </location>
</feature>
<feature type="region of interest" description="Disordered" evidence="7">
    <location>
        <begin position="474"/>
        <end position="510"/>
    </location>
</feature>
<dbReference type="GO" id="GO:0034501">
    <property type="term" value="P:protein localization to kinetochore"/>
    <property type="evidence" value="ECO:0007669"/>
    <property type="project" value="TreeGrafter"/>
</dbReference>
<reference evidence="10" key="2">
    <citation type="submission" date="2020-11" db="EMBL/GenBank/DDBJ databases">
        <authorList>
            <person name="Cecchin M."/>
            <person name="Marcolungo L."/>
            <person name="Rossato M."/>
            <person name="Girolomoni L."/>
            <person name="Cosentino E."/>
            <person name="Cuine S."/>
            <person name="Li-Beisson Y."/>
            <person name="Delledonne M."/>
            <person name="Ballottari M."/>
        </authorList>
    </citation>
    <scope>NUCLEOTIDE SEQUENCE</scope>
    <source>
        <strain evidence="10">211/11P</strain>
        <tissue evidence="10">Whole cell</tissue>
    </source>
</reference>
<dbReference type="Pfam" id="PF08311">
    <property type="entry name" value="Mad3_BUB1_I"/>
    <property type="match status" value="1"/>
</dbReference>
<organism evidence="10 11">
    <name type="scientific">Chlorella vulgaris</name>
    <name type="common">Green alga</name>
    <dbReference type="NCBI Taxonomy" id="3077"/>
    <lineage>
        <taxon>Eukaryota</taxon>
        <taxon>Viridiplantae</taxon>
        <taxon>Chlorophyta</taxon>
        <taxon>core chlorophytes</taxon>
        <taxon>Trebouxiophyceae</taxon>
        <taxon>Chlorellales</taxon>
        <taxon>Chlorellaceae</taxon>
        <taxon>Chlorella clade</taxon>
        <taxon>Chlorella</taxon>
    </lineage>
</organism>
<dbReference type="PROSITE" id="PS50011">
    <property type="entry name" value="PROTEIN_KINASE_DOM"/>
    <property type="match status" value="1"/>
</dbReference>
<evidence type="ECO:0000313" key="10">
    <source>
        <dbReference type="EMBL" id="KAI3424873.1"/>
    </source>
</evidence>
<feature type="compositionally biased region" description="Polar residues" evidence="7">
    <location>
        <begin position="326"/>
        <end position="348"/>
    </location>
</feature>
<dbReference type="InterPro" id="IPR013212">
    <property type="entry name" value="Mad3/Bub1_I"/>
</dbReference>
<dbReference type="PROSITE" id="PS00107">
    <property type="entry name" value="PROTEIN_KINASE_ATP"/>
    <property type="match status" value="1"/>
</dbReference>
<gene>
    <name evidence="10" type="ORF">D9Q98_008257</name>
</gene>
<feature type="compositionally biased region" description="Low complexity" evidence="7">
    <location>
        <begin position="831"/>
        <end position="845"/>
    </location>
</feature>
<evidence type="ECO:0000259" key="9">
    <source>
        <dbReference type="PROSITE" id="PS51489"/>
    </source>
</evidence>
<dbReference type="InterPro" id="IPR027084">
    <property type="entry name" value="Mps1_cat"/>
</dbReference>
<feature type="region of interest" description="Disordered" evidence="7">
    <location>
        <begin position="1353"/>
        <end position="1374"/>
    </location>
</feature>
<keyword evidence="1" id="KW-0723">Serine/threonine-protein kinase</keyword>
<dbReference type="GO" id="GO:0004712">
    <property type="term" value="F:protein serine/threonine/tyrosine kinase activity"/>
    <property type="evidence" value="ECO:0007669"/>
    <property type="project" value="TreeGrafter"/>
</dbReference>
<dbReference type="InterPro" id="IPR000719">
    <property type="entry name" value="Prot_kinase_dom"/>
</dbReference>
<feature type="region of interest" description="Disordered" evidence="7">
    <location>
        <begin position="1144"/>
        <end position="1164"/>
    </location>
</feature>
<feature type="compositionally biased region" description="Gly residues" evidence="7">
    <location>
        <begin position="389"/>
        <end position="401"/>
    </location>
</feature>
<feature type="region of interest" description="Disordered" evidence="7">
    <location>
        <begin position="1"/>
        <end position="29"/>
    </location>
</feature>
<dbReference type="PROSITE" id="PS00108">
    <property type="entry name" value="PROTEIN_KINASE_ST"/>
    <property type="match status" value="1"/>
</dbReference>
<keyword evidence="3 6" id="KW-0547">Nucleotide-binding</keyword>
<sequence>MDPGAGGSKPGTASKPGRETPTATLRQASWDRQLDAYARPAGGSPFAHRTLRLRLAEAVKASPESPEAWWALLQQEEAWAAAAGGTAGLERGAATRGGISLLDLFAAATKNIPRQNNYTNDSFVKIWLGFARQQWARHPDDARDVLKMLKSQHIGDQQAALYYEWAALETGSGNRTKALGVLAKGLKENAQPACLLEQMQSDLQAGRFVYRAPWAQDSGAKTGHTAASSLAAFLTPGVLDVRRSSATHTLDGSVGCPATGATDTLPINRPGARRHSNLQPRAADPGAKAACDADVTAGAVAAPAAAQQQQQQGLTQQGPGLGQHTAGLTDQLNGNRTSHTIHSGSTVGSDDPTATMPMKTPATNLSNRTDSSSGSLGEEATVSLRKLGRGGGRASGEGVGAAAGTDRQQRGSGDDTLVINRSSRLALASSAAVCKDGGGGGAAPASAAKDQGQPGLMKPRRLGVLGKAQRVMPGSLGRPPLVPAAGAASAGAAGAAPGEQLPPPTLQQQRESDLAAAAAVDDEAAAAADASRKRKAEVDACQSPRPLLSVGDAKRRQSPADEAKASRPGFIADPPAATRPPERQLPPVPRFDARPAAPAVASTAGRTVVAEVVSTAAPARVPLAGTQAPVPAPATLQQQPAAAPSSRQQAVVQEGGARGAEACGRGEEEETAPVVMTKLAQRVQRGRQSLAPSKIVLSSDGSLLSGGAADGGTPGLGEDDDAPTMPVSRPASSAAAPSAAAGIAAGDEDADATRPLLRAPVPSSSRACSPPPARSAGPRVQIDGAGNVNVLRSTAAGHKPLPVPPPPPPALREASGQQHRVPMGPPPPKQQPQRAPAAAAAPSARPGRRVVEDENTVTVKDISYTKLECVGRGGSSKVYKVMAPNRKIFALKRIRLQGRDAEAASGFLDEIRLLNSLAGRSNIIQLIDSEVHRSEGLIYVVLEFGDIDLARLLQKHEKTRREREQQVGGGQAEEIDENFIRLYWEQMLQAVDTIHRERIVHSDLKPANFLVVEGQLKLIDFGIAKAIQSDTTSIARESQVGTLNYMSPEAILGGQNNIRGGPPMKVGRPSDIWSLGCILYQMVYGQTPFSHLPFIQKMHAIIDPGHRVSFPPLRNAALLDVIQRCLDRNPRSRISMQELLEHPFLRPTQAPPAPPAAGTRPGSVELSRAQLTKLLQQVAATGMPLAGSEVGLLSDQLFKQLSSGLSPDLVSRRLAARASQQPQAAALPPPQHQQQATPAAPKAPPAAAPARQLPAAVQQQQQRRSQLSEADAAAVEATSRVGQQAAVVLALEARPMVALAGSGGRSALMDISQAATAQQAAALRRVEASECQPGAGQPESGLEAALRKGLERFKFEDATSAEDGGNTTAGSSDR</sequence>
<dbReference type="SMART" id="SM00220">
    <property type="entry name" value="S_TKc"/>
    <property type="match status" value="1"/>
</dbReference>
<dbReference type="GO" id="GO:0005634">
    <property type="term" value="C:nucleus"/>
    <property type="evidence" value="ECO:0007669"/>
    <property type="project" value="TreeGrafter"/>
</dbReference>
<dbReference type="GO" id="GO:0004674">
    <property type="term" value="F:protein serine/threonine kinase activity"/>
    <property type="evidence" value="ECO:0007669"/>
    <property type="project" value="UniProtKB-KW"/>
</dbReference>
<keyword evidence="11" id="KW-1185">Reference proteome</keyword>
<feature type="compositionally biased region" description="Low complexity" evidence="7">
    <location>
        <begin position="627"/>
        <end position="663"/>
    </location>
</feature>
<reference evidence="10" key="1">
    <citation type="journal article" date="2019" name="Plant J.">
        <title>Chlorella vulgaris genome assembly and annotation reveals the molecular basis for metabolic acclimation to high light conditions.</title>
        <authorList>
            <person name="Cecchin M."/>
            <person name="Marcolungo L."/>
            <person name="Rossato M."/>
            <person name="Girolomoni L."/>
            <person name="Cosentino E."/>
            <person name="Cuine S."/>
            <person name="Li-Beisson Y."/>
            <person name="Delledonne M."/>
            <person name="Ballottari M."/>
        </authorList>
    </citation>
    <scope>NUCLEOTIDE SEQUENCE</scope>
    <source>
        <strain evidence="10">211/11P</strain>
    </source>
</reference>
<accession>A0A9D4TGC7</accession>
<dbReference type="SUPFAM" id="SSF56112">
    <property type="entry name" value="Protein kinase-like (PK-like)"/>
    <property type="match status" value="1"/>
</dbReference>
<dbReference type="InterPro" id="IPR011009">
    <property type="entry name" value="Kinase-like_dom_sf"/>
</dbReference>
<feature type="domain" description="Protein kinase" evidence="8">
    <location>
        <begin position="864"/>
        <end position="1145"/>
    </location>
</feature>
<feature type="compositionally biased region" description="Low complexity" evidence="7">
    <location>
        <begin position="483"/>
        <end position="499"/>
    </location>
</feature>
<feature type="region of interest" description="Disordered" evidence="7">
    <location>
        <begin position="1214"/>
        <end position="1266"/>
    </location>
</feature>
<feature type="region of interest" description="Disordered" evidence="7">
    <location>
        <begin position="795"/>
        <end position="850"/>
    </location>
</feature>
<feature type="region of interest" description="Disordered" evidence="7">
    <location>
        <begin position="434"/>
        <end position="457"/>
    </location>
</feature>
<feature type="compositionally biased region" description="Low complexity" evidence="7">
    <location>
        <begin position="758"/>
        <end position="779"/>
    </location>
</feature>
<dbReference type="InterPro" id="IPR017441">
    <property type="entry name" value="Protein_kinase_ATP_BS"/>
</dbReference>
<feature type="compositionally biased region" description="Low complexity" evidence="7">
    <location>
        <begin position="352"/>
        <end position="363"/>
    </location>
</feature>
<keyword evidence="2" id="KW-0808">Transferase</keyword>
<dbReference type="GO" id="GO:0098813">
    <property type="term" value="P:nuclear chromosome segregation"/>
    <property type="evidence" value="ECO:0007669"/>
    <property type="project" value="UniProtKB-ARBA"/>
</dbReference>
<dbReference type="GO" id="GO:0033316">
    <property type="term" value="P:meiotic spindle assembly checkpoint signaling"/>
    <property type="evidence" value="ECO:0007669"/>
    <property type="project" value="TreeGrafter"/>
</dbReference>
<feature type="compositionally biased region" description="Polar residues" evidence="7">
    <location>
        <begin position="1365"/>
        <end position="1374"/>
    </location>
</feature>
<dbReference type="PANTHER" id="PTHR22974">
    <property type="entry name" value="MIXED LINEAGE PROTEIN KINASE"/>
    <property type="match status" value="1"/>
</dbReference>
<proteinExistence type="predicted"/>
<dbReference type="EMBL" id="SIDB01000012">
    <property type="protein sequence ID" value="KAI3424873.1"/>
    <property type="molecule type" value="Genomic_DNA"/>
</dbReference>
<dbReference type="GO" id="GO:0005524">
    <property type="term" value="F:ATP binding"/>
    <property type="evidence" value="ECO:0007669"/>
    <property type="project" value="UniProtKB-UniRule"/>
</dbReference>
<dbReference type="Gene3D" id="1.10.510.10">
    <property type="entry name" value="Transferase(Phosphotransferase) domain 1"/>
    <property type="match status" value="1"/>
</dbReference>
<dbReference type="PROSITE" id="PS51489">
    <property type="entry name" value="BUB1_N"/>
    <property type="match status" value="1"/>
</dbReference>
<evidence type="ECO:0000256" key="4">
    <source>
        <dbReference type="ARBA" id="ARBA00022777"/>
    </source>
</evidence>
<feature type="compositionally biased region" description="Low complexity" evidence="7">
    <location>
        <begin position="697"/>
        <end position="707"/>
    </location>
</feature>
<dbReference type="GO" id="GO:0000776">
    <property type="term" value="C:kinetochore"/>
    <property type="evidence" value="ECO:0007669"/>
    <property type="project" value="TreeGrafter"/>
</dbReference>
<dbReference type="CDD" id="cd14131">
    <property type="entry name" value="PKc_Mps1"/>
    <property type="match status" value="1"/>
</dbReference>
<evidence type="ECO:0000256" key="2">
    <source>
        <dbReference type="ARBA" id="ARBA00022679"/>
    </source>
</evidence>
<evidence type="ECO:0000256" key="1">
    <source>
        <dbReference type="ARBA" id="ARBA00022527"/>
    </source>
</evidence>
<dbReference type="Proteomes" id="UP001055712">
    <property type="component" value="Unassembled WGS sequence"/>
</dbReference>
<keyword evidence="5 6" id="KW-0067">ATP-binding</keyword>
<evidence type="ECO:0000259" key="8">
    <source>
        <dbReference type="PROSITE" id="PS50011"/>
    </source>
</evidence>
<feature type="region of interest" description="Disordered" evidence="7">
    <location>
        <begin position="302"/>
        <end position="415"/>
    </location>
</feature>
<keyword evidence="4" id="KW-0418">Kinase</keyword>
<protein>
    <recommendedName>
        <fullName evidence="12">Protein kinase domain-containing protein</fullName>
    </recommendedName>
</protein>
<feature type="compositionally biased region" description="Low complexity" evidence="7">
    <location>
        <begin position="1248"/>
        <end position="1266"/>
    </location>
</feature>
<feature type="region of interest" description="Disordered" evidence="7">
    <location>
        <begin position="624"/>
        <end position="782"/>
    </location>
</feature>
<dbReference type="FunFam" id="1.10.510.10:FF:000224">
    <property type="entry name" value="serine/threonine-protein kinase mph1 isoform X1"/>
    <property type="match status" value="1"/>
</dbReference>
<feature type="compositionally biased region" description="Pro residues" evidence="7">
    <location>
        <begin position="801"/>
        <end position="810"/>
    </location>
</feature>
<dbReference type="Pfam" id="PF00069">
    <property type="entry name" value="Pkinase"/>
    <property type="match status" value="1"/>
</dbReference>
<feature type="domain" description="BUB1 N-terminal" evidence="9">
    <location>
        <begin position="53"/>
        <end position="228"/>
    </location>
</feature>
<evidence type="ECO:0000256" key="6">
    <source>
        <dbReference type="PROSITE-ProRule" id="PRU10141"/>
    </source>
</evidence>
<dbReference type="FunFam" id="3.30.200.20:FF:000131">
    <property type="entry name" value="Dual specificity protein kinase TTK"/>
    <property type="match status" value="1"/>
</dbReference>
<feature type="region of interest" description="Disordered" evidence="7">
    <location>
        <begin position="528"/>
        <end position="605"/>
    </location>
</feature>
<evidence type="ECO:0000256" key="5">
    <source>
        <dbReference type="ARBA" id="ARBA00022840"/>
    </source>
</evidence>
<feature type="region of interest" description="Disordered" evidence="7">
    <location>
        <begin position="261"/>
        <end position="290"/>
    </location>
</feature>
<name>A0A9D4TGC7_CHLVU</name>
<evidence type="ECO:0000256" key="3">
    <source>
        <dbReference type="ARBA" id="ARBA00022741"/>
    </source>
</evidence>
<feature type="compositionally biased region" description="Low complexity" evidence="7">
    <location>
        <begin position="302"/>
        <end position="318"/>
    </location>
</feature>
<dbReference type="Gene3D" id="1.25.40.430">
    <property type="match status" value="1"/>
</dbReference>